<dbReference type="InterPro" id="IPR045812">
    <property type="entry name" value="DAHL"/>
</dbReference>
<accession>A0A5C4LJB0</accession>
<keyword evidence="6" id="KW-0812">Transmembrane</keyword>
<feature type="domain" description="Histidine kinase" evidence="7">
    <location>
        <begin position="484"/>
        <end position="706"/>
    </location>
</feature>
<dbReference type="Pfam" id="PF02518">
    <property type="entry name" value="HATPase_c"/>
    <property type="match status" value="1"/>
</dbReference>
<dbReference type="Pfam" id="PF01590">
    <property type="entry name" value="GAF"/>
    <property type="match status" value="1"/>
</dbReference>
<evidence type="ECO:0000259" key="7">
    <source>
        <dbReference type="PROSITE" id="PS50109"/>
    </source>
</evidence>
<dbReference type="SMART" id="SM00065">
    <property type="entry name" value="GAF"/>
    <property type="match status" value="1"/>
</dbReference>
<reference evidence="9 10" key="1">
    <citation type="submission" date="2019-06" db="EMBL/GenBank/DDBJ databases">
        <title>Genome of Methylobacterium sp. 17Sr1-39.</title>
        <authorList>
            <person name="Seo T."/>
        </authorList>
    </citation>
    <scope>NUCLEOTIDE SEQUENCE [LARGE SCALE GENOMIC DNA]</scope>
    <source>
        <strain evidence="9 10">17Sr1-39</strain>
    </source>
</reference>
<dbReference type="AlphaFoldDB" id="A0A5C4LJB0"/>
<gene>
    <name evidence="9" type="ORF">FF100_15310</name>
</gene>
<keyword evidence="10" id="KW-1185">Reference proteome</keyword>
<keyword evidence="6" id="KW-0472">Membrane</keyword>
<comment type="catalytic activity">
    <reaction evidence="1">
        <text>ATP + protein L-histidine = ADP + protein N-phospho-L-histidine.</text>
        <dbReference type="EC" id="2.7.13.3"/>
    </reaction>
</comment>
<protein>
    <recommendedName>
        <fullName evidence="2">histidine kinase</fullName>
        <ecNumber evidence="2">2.7.13.3</ecNumber>
    </recommendedName>
</protein>
<dbReference type="GO" id="GO:0000155">
    <property type="term" value="F:phosphorelay sensor kinase activity"/>
    <property type="evidence" value="ECO:0007669"/>
    <property type="project" value="InterPro"/>
</dbReference>
<dbReference type="EC" id="2.7.13.3" evidence="2"/>
<dbReference type="InterPro" id="IPR003594">
    <property type="entry name" value="HATPase_dom"/>
</dbReference>
<evidence type="ECO:0000256" key="6">
    <source>
        <dbReference type="SAM" id="Phobius"/>
    </source>
</evidence>
<dbReference type="RefSeq" id="WP_139036527.1">
    <property type="nucleotide sequence ID" value="NZ_VDDA01000005.1"/>
</dbReference>
<dbReference type="SUPFAM" id="SSF47384">
    <property type="entry name" value="Homodimeric domain of signal transducing histidine kinase"/>
    <property type="match status" value="1"/>
</dbReference>
<feature type="region of interest" description="Disordered" evidence="5">
    <location>
        <begin position="838"/>
        <end position="858"/>
    </location>
</feature>
<dbReference type="InterPro" id="IPR001789">
    <property type="entry name" value="Sig_transdc_resp-reg_receiver"/>
</dbReference>
<evidence type="ECO:0000313" key="9">
    <source>
        <dbReference type="EMBL" id="TNC12984.1"/>
    </source>
</evidence>
<name>A0A5C4LJB0_9HYPH</name>
<evidence type="ECO:0000313" key="10">
    <source>
        <dbReference type="Proteomes" id="UP000305267"/>
    </source>
</evidence>
<dbReference type="Pfam" id="PF19443">
    <property type="entry name" value="DAHL"/>
    <property type="match status" value="1"/>
</dbReference>
<dbReference type="SMART" id="SM00387">
    <property type="entry name" value="HATPase_c"/>
    <property type="match status" value="1"/>
</dbReference>
<dbReference type="PANTHER" id="PTHR43065:SF42">
    <property type="entry name" value="TWO-COMPONENT SENSOR PPRA"/>
    <property type="match status" value="1"/>
</dbReference>
<dbReference type="SMART" id="SM00388">
    <property type="entry name" value="HisKA"/>
    <property type="match status" value="1"/>
</dbReference>
<dbReference type="SUPFAM" id="SSF55781">
    <property type="entry name" value="GAF domain-like"/>
    <property type="match status" value="1"/>
</dbReference>
<dbReference type="SUPFAM" id="SSF52172">
    <property type="entry name" value="CheY-like"/>
    <property type="match status" value="1"/>
</dbReference>
<feature type="domain" description="Response regulatory" evidence="8">
    <location>
        <begin position="718"/>
        <end position="833"/>
    </location>
</feature>
<dbReference type="OrthoDB" id="7533341at2"/>
<sequence>MRLTVQATVLGALLAALLTWLMINGKGELDADHLRTQRSVDALALAESRLQHDVLRARTGLLRNYDPIVAHVREMEEALAGLRAASGQDDPAMRALTEAIAREAQMAERFKTGNALVQNSIAYFDSLSDRLSDTDVDVRLAQAVAAIQVRVSELARDATRERIEDIRVRLDALASGDLASGDLASTGSASTGSASGGSASGAPAADRAADIAAIVLHGRQLLDLLPQVDAATRSLPASSSEAARRALLDARRALKDRRQARADGFRLALYAAALALVALVIRVGLLMRAGTVCLRRTIAFQLVVAQAANRFLASQPDEISACIGEVLAMIGEGLGVDHGYVLMLDGSDAVHLWGRAGRPLPLGWPRAQRDLIPDILAVPDDHLFVEAAAGTGPPALVRALAMRGVVSWTGARLRRGDRIVGVMCFERGSPQPAWLRHSRGLLQIGADSFGAALERQHVWAERREIEATLRRAQRLEAIGIFASGVAHNINNVLNVMLGHAEIAADALPADPRRAARQIDLLVRAGGRAREIAGQILDYGRRGSASRATSVVEAVVAETVAQIRTSTTDPAAIRLAGTADGAVVEGEPAQLQQVVHNLIRNALQASDPGGAVDVQLERVPLRERRILSHGELGPGEYVCIRVADQGRGMDTATLARIFEPFFTTRPAGTGLGLATAFEFVQEQDGAFHVRSAPAAGSAFEVWLPVCPQAGPAVAAVGGTVMIVGSARSAIQEDEETLAALGYEPVGYADPDAALAALRAEPGRFDLLIVENQPSGRLGLTFARRAARIIHRPIVLSLSAADTVRPEVLSAIPIVDVAHRPWRSHALALMLRRHLGSDLRGSARHGRAGTRAATPSRSLH</sequence>
<proteinExistence type="predicted"/>
<dbReference type="InterPro" id="IPR036097">
    <property type="entry name" value="HisK_dim/P_sf"/>
</dbReference>
<evidence type="ECO:0000259" key="8">
    <source>
        <dbReference type="PROSITE" id="PS50110"/>
    </source>
</evidence>
<organism evidence="9 10">
    <name type="scientific">Methylobacterium terricola</name>
    <dbReference type="NCBI Taxonomy" id="2583531"/>
    <lineage>
        <taxon>Bacteria</taxon>
        <taxon>Pseudomonadati</taxon>
        <taxon>Pseudomonadota</taxon>
        <taxon>Alphaproteobacteria</taxon>
        <taxon>Hyphomicrobiales</taxon>
        <taxon>Methylobacteriaceae</taxon>
        <taxon>Methylobacterium</taxon>
    </lineage>
</organism>
<dbReference type="PRINTS" id="PR00344">
    <property type="entry name" value="BCTRLSENSOR"/>
</dbReference>
<dbReference type="Proteomes" id="UP000305267">
    <property type="component" value="Unassembled WGS sequence"/>
</dbReference>
<keyword evidence="3" id="KW-0597">Phosphoprotein</keyword>
<dbReference type="Gene3D" id="3.30.565.10">
    <property type="entry name" value="Histidine kinase-like ATPase, C-terminal domain"/>
    <property type="match status" value="1"/>
</dbReference>
<dbReference type="InterPro" id="IPR011006">
    <property type="entry name" value="CheY-like_superfamily"/>
</dbReference>
<comment type="caution">
    <text evidence="9">The sequence shown here is derived from an EMBL/GenBank/DDBJ whole genome shotgun (WGS) entry which is preliminary data.</text>
</comment>
<evidence type="ECO:0000256" key="5">
    <source>
        <dbReference type="SAM" id="MobiDB-lite"/>
    </source>
</evidence>
<evidence type="ECO:0000256" key="4">
    <source>
        <dbReference type="PROSITE-ProRule" id="PRU00169"/>
    </source>
</evidence>
<dbReference type="SUPFAM" id="SSF55874">
    <property type="entry name" value="ATPase domain of HSP90 chaperone/DNA topoisomerase II/histidine kinase"/>
    <property type="match status" value="1"/>
</dbReference>
<dbReference type="InterPro" id="IPR003018">
    <property type="entry name" value="GAF"/>
</dbReference>
<dbReference type="InterPro" id="IPR036890">
    <property type="entry name" value="HATPase_C_sf"/>
</dbReference>
<dbReference type="InterPro" id="IPR004358">
    <property type="entry name" value="Sig_transdc_His_kin-like_C"/>
</dbReference>
<dbReference type="PROSITE" id="PS50110">
    <property type="entry name" value="RESPONSE_REGULATORY"/>
    <property type="match status" value="1"/>
</dbReference>
<dbReference type="PANTHER" id="PTHR43065">
    <property type="entry name" value="SENSOR HISTIDINE KINASE"/>
    <property type="match status" value="1"/>
</dbReference>
<dbReference type="InterPro" id="IPR005467">
    <property type="entry name" value="His_kinase_dom"/>
</dbReference>
<dbReference type="EMBL" id="VDDA01000005">
    <property type="protein sequence ID" value="TNC12984.1"/>
    <property type="molecule type" value="Genomic_DNA"/>
</dbReference>
<dbReference type="PROSITE" id="PS50109">
    <property type="entry name" value="HIS_KIN"/>
    <property type="match status" value="1"/>
</dbReference>
<evidence type="ECO:0000256" key="2">
    <source>
        <dbReference type="ARBA" id="ARBA00012438"/>
    </source>
</evidence>
<dbReference type="Gene3D" id="1.10.287.130">
    <property type="match status" value="1"/>
</dbReference>
<evidence type="ECO:0000256" key="3">
    <source>
        <dbReference type="ARBA" id="ARBA00022553"/>
    </source>
</evidence>
<dbReference type="InterPro" id="IPR003661">
    <property type="entry name" value="HisK_dim/P_dom"/>
</dbReference>
<feature type="transmembrane region" description="Helical" evidence="6">
    <location>
        <begin position="267"/>
        <end position="287"/>
    </location>
</feature>
<evidence type="ECO:0000256" key="1">
    <source>
        <dbReference type="ARBA" id="ARBA00000085"/>
    </source>
</evidence>
<keyword evidence="6" id="KW-1133">Transmembrane helix</keyword>
<comment type="caution">
    <text evidence="4">Lacks conserved residue(s) required for the propagation of feature annotation.</text>
</comment>